<evidence type="ECO:0000313" key="2">
    <source>
        <dbReference type="Proteomes" id="UP001630127"/>
    </source>
</evidence>
<proteinExistence type="predicted"/>
<dbReference type="EMBL" id="JBJUIK010000008">
    <property type="protein sequence ID" value="KAL3520088.1"/>
    <property type="molecule type" value="Genomic_DNA"/>
</dbReference>
<dbReference type="AlphaFoldDB" id="A0ABD2ZM65"/>
<comment type="caution">
    <text evidence="1">The sequence shown here is derived from an EMBL/GenBank/DDBJ whole genome shotgun (WGS) entry which is preliminary data.</text>
</comment>
<reference evidence="1 2" key="1">
    <citation type="submission" date="2024-11" db="EMBL/GenBank/DDBJ databases">
        <title>A near-complete genome assembly of Cinchona calisaya.</title>
        <authorList>
            <person name="Lian D.C."/>
            <person name="Zhao X.W."/>
            <person name="Wei L."/>
        </authorList>
    </citation>
    <scope>NUCLEOTIDE SEQUENCE [LARGE SCALE GENOMIC DNA]</scope>
    <source>
        <tissue evidence="1">Nenye</tissue>
    </source>
</reference>
<keyword evidence="2" id="KW-1185">Reference proteome</keyword>
<gene>
    <name evidence="1" type="ORF">ACH5RR_018237</name>
</gene>
<accession>A0ABD2ZM65</accession>
<organism evidence="1 2">
    <name type="scientific">Cinchona calisaya</name>
    <dbReference type="NCBI Taxonomy" id="153742"/>
    <lineage>
        <taxon>Eukaryota</taxon>
        <taxon>Viridiplantae</taxon>
        <taxon>Streptophyta</taxon>
        <taxon>Embryophyta</taxon>
        <taxon>Tracheophyta</taxon>
        <taxon>Spermatophyta</taxon>
        <taxon>Magnoliopsida</taxon>
        <taxon>eudicotyledons</taxon>
        <taxon>Gunneridae</taxon>
        <taxon>Pentapetalae</taxon>
        <taxon>asterids</taxon>
        <taxon>lamiids</taxon>
        <taxon>Gentianales</taxon>
        <taxon>Rubiaceae</taxon>
        <taxon>Cinchonoideae</taxon>
        <taxon>Cinchoneae</taxon>
        <taxon>Cinchona</taxon>
    </lineage>
</organism>
<sequence length="190" mass="21291">MQVCPRLLSTLDPACYPILTLGFVIAKALVELCSNPKITEKEATILVDNDMLQDDIRQKGELCLLAKVISVKQEEDHARVLKGASRAFDQNLVVLAELNAENQPSLLEFHCYEFLVPIYDLPLGSMNKRSVKLTNNRLGRFVTVDVDECDICLGEYMRTKISIDVRAPLLGLLSMEFGGRVGSMSLTFYY</sequence>
<dbReference type="Proteomes" id="UP001630127">
    <property type="component" value="Unassembled WGS sequence"/>
</dbReference>
<name>A0ABD2ZM65_9GENT</name>
<protein>
    <submittedName>
        <fullName evidence="1">Uncharacterized protein</fullName>
    </submittedName>
</protein>
<evidence type="ECO:0000313" key="1">
    <source>
        <dbReference type="EMBL" id="KAL3520088.1"/>
    </source>
</evidence>